<dbReference type="InterPro" id="IPR005651">
    <property type="entry name" value="Trm112-like"/>
</dbReference>
<dbReference type="GO" id="GO:0070476">
    <property type="term" value="P:rRNA (guanine-N7)-methylation"/>
    <property type="evidence" value="ECO:0007669"/>
    <property type="project" value="TreeGrafter"/>
</dbReference>
<dbReference type="PANTHER" id="PTHR12773:SF0">
    <property type="entry name" value="MULTIFUNCTIONAL METHYLTRANSFERASE SUBUNIT TRM112-LIKE PROTEIN"/>
    <property type="match status" value="1"/>
</dbReference>
<dbReference type="SUPFAM" id="SSF158997">
    <property type="entry name" value="Trm112p-like"/>
    <property type="match status" value="1"/>
</dbReference>
<dbReference type="InterPro" id="IPR039127">
    <property type="entry name" value="Trm112"/>
</dbReference>
<dbReference type="PANTHER" id="PTHR12773">
    <property type="entry name" value="UPF0315 PROTEIN-RELATED"/>
    <property type="match status" value="1"/>
</dbReference>
<evidence type="ECO:0000256" key="5">
    <source>
        <dbReference type="ARBA" id="ARBA00022490"/>
    </source>
</evidence>
<dbReference type="Gene3D" id="2.20.25.10">
    <property type="match status" value="1"/>
</dbReference>
<proteinExistence type="inferred from homology"/>
<evidence type="ECO:0000256" key="6">
    <source>
        <dbReference type="ARBA" id="ARBA00023242"/>
    </source>
</evidence>
<dbReference type="EMBL" id="JAIZAY010000003">
    <property type="protein sequence ID" value="KAJ8045428.1"/>
    <property type="molecule type" value="Genomic_DNA"/>
</dbReference>
<keyword evidence="9" id="KW-0808">Transferase</keyword>
<dbReference type="Proteomes" id="UP001152320">
    <property type="component" value="Chromosome 3"/>
</dbReference>
<name>A0A9Q1CIN9_HOLLE</name>
<dbReference type="AlphaFoldDB" id="A0A9Q1CIN9"/>
<comment type="caution">
    <text evidence="9">The sequence shown here is derived from an EMBL/GenBank/DDBJ whole genome shotgun (WGS) entry which is preliminary data.</text>
</comment>
<protein>
    <recommendedName>
        <fullName evidence="4">Multifunctional methyltransferase subunit TRM112-like protein</fullName>
    </recommendedName>
    <alternativeName>
        <fullName evidence="7">tRNA methyltransferase 112 homolog</fullName>
    </alternativeName>
</protein>
<evidence type="ECO:0000256" key="8">
    <source>
        <dbReference type="SAM" id="MobiDB-lite"/>
    </source>
</evidence>
<dbReference type="CDD" id="cd21089">
    <property type="entry name" value="Trm112-like"/>
    <property type="match status" value="1"/>
</dbReference>
<comment type="similarity">
    <text evidence="3">Belongs to the TRM112 family.</text>
</comment>
<evidence type="ECO:0000313" key="10">
    <source>
        <dbReference type="Proteomes" id="UP001152320"/>
    </source>
</evidence>
<evidence type="ECO:0000256" key="3">
    <source>
        <dbReference type="ARBA" id="ARBA00007980"/>
    </source>
</evidence>
<accession>A0A9Q1CIN9</accession>
<evidence type="ECO:0000256" key="2">
    <source>
        <dbReference type="ARBA" id="ARBA00004642"/>
    </source>
</evidence>
<gene>
    <name evidence="9" type="ORF">HOLleu_08439</name>
</gene>
<reference evidence="9" key="1">
    <citation type="submission" date="2021-10" db="EMBL/GenBank/DDBJ databases">
        <title>Tropical sea cucumber genome reveals ecological adaptation and Cuvierian tubules defense mechanism.</title>
        <authorList>
            <person name="Chen T."/>
        </authorList>
    </citation>
    <scope>NUCLEOTIDE SEQUENCE</scope>
    <source>
        <strain evidence="9">Nanhai2018</strain>
        <tissue evidence="9">Muscle</tissue>
    </source>
</reference>
<evidence type="ECO:0000256" key="7">
    <source>
        <dbReference type="ARBA" id="ARBA00030516"/>
    </source>
</evidence>
<keyword evidence="10" id="KW-1185">Reference proteome</keyword>
<organism evidence="9 10">
    <name type="scientific">Holothuria leucospilota</name>
    <name type="common">Black long sea cucumber</name>
    <name type="synonym">Mertensiothuria leucospilota</name>
    <dbReference type="NCBI Taxonomy" id="206669"/>
    <lineage>
        <taxon>Eukaryota</taxon>
        <taxon>Metazoa</taxon>
        <taxon>Echinodermata</taxon>
        <taxon>Eleutherozoa</taxon>
        <taxon>Echinozoa</taxon>
        <taxon>Holothuroidea</taxon>
        <taxon>Aspidochirotacea</taxon>
        <taxon>Aspidochirotida</taxon>
        <taxon>Holothuriidae</taxon>
        <taxon>Holothuria</taxon>
    </lineage>
</organism>
<keyword evidence="9" id="KW-0489">Methyltransferase</keyword>
<evidence type="ECO:0000256" key="1">
    <source>
        <dbReference type="ARBA" id="ARBA00004556"/>
    </source>
</evidence>
<dbReference type="GO" id="GO:0048471">
    <property type="term" value="C:perinuclear region of cytoplasm"/>
    <property type="evidence" value="ECO:0007669"/>
    <property type="project" value="UniProtKB-SubCell"/>
</dbReference>
<dbReference type="GO" id="GO:0046982">
    <property type="term" value="F:protein heterodimerization activity"/>
    <property type="evidence" value="ECO:0007669"/>
    <property type="project" value="InterPro"/>
</dbReference>
<dbReference type="Pfam" id="PF03966">
    <property type="entry name" value="Trm112p"/>
    <property type="match status" value="1"/>
</dbReference>
<comment type="subcellular location">
    <subcellularLocation>
        <location evidence="1">Cytoplasm</location>
        <location evidence="1">Perinuclear region</location>
    </subcellularLocation>
    <subcellularLocation>
        <location evidence="2">Nucleus</location>
        <location evidence="2">Nucleoplasm</location>
    </subcellularLocation>
</comment>
<evidence type="ECO:0000313" key="9">
    <source>
        <dbReference type="EMBL" id="KAJ8045428.1"/>
    </source>
</evidence>
<keyword evidence="6" id="KW-0539">Nucleus</keyword>
<dbReference type="OrthoDB" id="2187549at2759"/>
<sequence length="149" mass="16906">MRVTALRRMKLLTHNMLTSHVKGVKNGYPLKIEVNEMKIREVDFNPEFISRMIPRLEWKALYEAAQSLDVVGNLSPEVVKDYENDEDFLKEAHRVLMEVEVIKGFLICPESGRKFPIENGIPNMLLNEGEVGDAGPSQSGTSQDDDSMQ</sequence>
<keyword evidence="5" id="KW-0963">Cytoplasm</keyword>
<feature type="region of interest" description="Disordered" evidence="8">
    <location>
        <begin position="126"/>
        <end position="149"/>
    </location>
</feature>
<dbReference type="GO" id="GO:0030488">
    <property type="term" value="P:tRNA methylation"/>
    <property type="evidence" value="ECO:0007669"/>
    <property type="project" value="TreeGrafter"/>
</dbReference>
<dbReference type="FunFam" id="2.20.25.10:FF:000015">
    <property type="entry name" value="Multifunctional methyltransferase subunit TRM112-like protein"/>
    <property type="match status" value="1"/>
</dbReference>
<evidence type="ECO:0000256" key="4">
    <source>
        <dbReference type="ARBA" id="ARBA00019989"/>
    </source>
</evidence>
<dbReference type="GO" id="GO:0008168">
    <property type="term" value="F:methyltransferase activity"/>
    <property type="evidence" value="ECO:0007669"/>
    <property type="project" value="UniProtKB-KW"/>
</dbReference>
<dbReference type="GO" id="GO:0005654">
    <property type="term" value="C:nucleoplasm"/>
    <property type="evidence" value="ECO:0007669"/>
    <property type="project" value="UniProtKB-SubCell"/>
</dbReference>